<gene>
    <name evidence="1" type="ORF">LIER_10936</name>
</gene>
<comment type="caution">
    <text evidence="1">The sequence shown here is derived from an EMBL/GenBank/DDBJ whole genome shotgun (WGS) entry which is preliminary data.</text>
</comment>
<sequence length="125" mass="14283">MKVDKLIGSLLTYEMKINRRVGTKVQPIALKSTMVEEEELTPEELAFFAKNMNKIFRQNNQAENGKLSQDKSLEDWGSVNREKQEFLSSLSNEEIEGRDNFTALTASVGSNLQLIDMRMTVLIRI</sequence>
<evidence type="ECO:0008006" key="3">
    <source>
        <dbReference type="Google" id="ProtNLM"/>
    </source>
</evidence>
<dbReference type="EMBL" id="BAABME010001988">
    <property type="protein sequence ID" value="GAA0152457.1"/>
    <property type="molecule type" value="Genomic_DNA"/>
</dbReference>
<reference evidence="1 2" key="1">
    <citation type="submission" date="2024-01" db="EMBL/GenBank/DDBJ databases">
        <title>The complete chloroplast genome sequence of Lithospermum erythrorhizon: insights into the phylogenetic relationship among Boraginaceae species and the maternal lineages of purple gromwells.</title>
        <authorList>
            <person name="Okada T."/>
            <person name="Watanabe K."/>
        </authorList>
    </citation>
    <scope>NUCLEOTIDE SEQUENCE [LARGE SCALE GENOMIC DNA]</scope>
</reference>
<organism evidence="1 2">
    <name type="scientific">Lithospermum erythrorhizon</name>
    <name type="common">Purple gromwell</name>
    <name type="synonym">Lithospermum officinale var. erythrorhizon</name>
    <dbReference type="NCBI Taxonomy" id="34254"/>
    <lineage>
        <taxon>Eukaryota</taxon>
        <taxon>Viridiplantae</taxon>
        <taxon>Streptophyta</taxon>
        <taxon>Embryophyta</taxon>
        <taxon>Tracheophyta</taxon>
        <taxon>Spermatophyta</taxon>
        <taxon>Magnoliopsida</taxon>
        <taxon>eudicotyledons</taxon>
        <taxon>Gunneridae</taxon>
        <taxon>Pentapetalae</taxon>
        <taxon>asterids</taxon>
        <taxon>lamiids</taxon>
        <taxon>Boraginales</taxon>
        <taxon>Boraginaceae</taxon>
        <taxon>Boraginoideae</taxon>
        <taxon>Lithospermeae</taxon>
        <taxon>Lithospermum</taxon>
    </lineage>
</organism>
<dbReference type="Proteomes" id="UP001454036">
    <property type="component" value="Unassembled WGS sequence"/>
</dbReference>
<evidence type="ECO:0000313" key="2">
    <source>
        <dbReference type="Proteomes" id="UP001454036"/>
    </source>
</evidence>
<proteinExistence type="predicted"/>
<name>A0AAV3PRA7_LITER</name>
<evidence type="ECO:0000313" key="1">
    <source>
        <dbReference type="EMBL" id="GAA0152457.1"/>
    </source>
</evidence>
<protein>
    <recommendedName>
        <fullName evidence="3">Gag-pol polyprotein</fullName>
    </recommendedName>
</protein>
<keyword evidence="2" id="KW-1185">Reference proteome</keyword>
<accession>A0AAV3PRA7</accession>
<dbReference type="AlphaFoldDB" id="A0AAV3PRA7"/>